<dbReference type="PANTHER" id="PTHR13037">
    <property type="entry name" value="FORMIN"/>
    <property type="match status" value="1"/>
</dbReference>
<feature type="compositionally biased region" description="Low complexity" evidence="2">
    <location>
        <begin position="689"/>
        <end position="702"/>
    </location>
</feature>
<proteinExistence type="predicted"/>
<feature type="region of interest" description="Disordered" evidence="2">
    <location>
        <begin position="529"/>
        <end position="571"/>
    </location>
</feature>
<reference evidence="3 4" key="1">
    <citation type="journal article" date="2017" name="Int. J. Parasitol.">
        <title>The genome of the protozoan parasite Cystoisospora suis and a reverse vaccinology approach to identify vaccine candidates.</title>
        <authorList>
            <person name="Palmieri N."/>
            <person name="Shrestha A."/>
            <person name="Ruttkowski B."/>
            <person name="Beck T."/>
            <person name="Vogl C."/>
            <person name="Tomley F."/>
            <person name="Blake D.P."/>
            <person name="Joachim A."/>
        </authorList>
    </citation>
    <scope>NUCLEOTIDE SEQUENCE [LARGE SCALE GENOMIC DNA]</scope>
    <source>
        <strain evidence="3 4">Wien I</strain>
    </source>
</reference>
<gene>
    <name evidence="3" type="ORF">CSUI_005157</name>
</gene>
<feature type="compositionally biased region" description="Basic and acidic residues" evidence="2">
    <location>
        <begin position="2043"/>
        <end position="2056"/>
    </location>
</feature>
<accession>A0A2C6KW73</accession>
<dbReference type="PANTHER" id="PTHR13037:SF24">
    <property type="entry name" value="POLYCOMB PROTEIN PCL-RELATED"/>
    <property type="match status" value="1"/>
</dbReference>
<feature type="compositionally biased region" description="Basic and acidic residues" evidence="2">
    <location>
        <begin position="529"/>
        <end position="554"/>
    </location>
</feature>
<feature type="compositionally biased region" description="Basic and acidic residues" evidence="2">
    <location>
        <begin position="1716"/>
        <end position="1726"/>
    </location>
</feature>
<feature type="compositionally biased region" description="Basic and acidic residues" evidence="2">
    <location>
        <begin position="1576"/>
        <end position="1592"/>
    </location>
</feature>
<organism evidence="3 4">
    <name type="scientific">Cystoisospora suis</name>
    <dbReference type="NCBI Taxonomy" id="483139"/>
    <lineage>
        <taxon>Eukaryota</taxon>
        <taxon>Sar</taxon>
        <taxon>Alveolata</taxon>
        <taxon>Apicomplexa</taxon>
        <taxon>Conoidasida</taxon>
        <taxon>Coccidia</taxon>
        <taxon>Eucoccidiorida</taxon>
        <taxon>Eimeriorina</taxon>
        <taxon>Sarcocystidae</taxon>
        <taxon>Cystoisospora</taxon>
    </lineage>
</organism>
<feature type="compositionally biased region" description="Basic and acidic residues" evidence="2">
    <location>
        <begin position="1988"/>
        <end position="2003"/>
    </location>
</feature>
<feature type="region of interest" description="Disordered" evidence="2">
    <location>
        <begin position="1090"/>
        <end position="1151"/>
    </location>
</feature>
<dbReference type="RefSeq" id="XP_067922694.1">
    <property type="nucleotide sequence ID" value="XM_068065336.1"/>
</dbReference>
<evidence type="ECO:0000313" key="4">
    <source>
        <dbReference type="Proteomes" id="UP000221165"/>
    </source>
</evidence>
<feature type="region of interest" description="Disordered" evidence="2">
    <location>
        <begin position="1013"/>
        <end position="1050"/>
    </location>
</feature>
<feature type="compositionally biased region" description="Basic residues" evidence="2">
    <location>
        <begin position="1960"/>
        <end position="1971"/>
    </location>
</feature>
<feature type="compositionally biased region" description="Polar residues" evidence="2">
    <location>
        <begin position="722"/>
        <end position="734"/>
    </location>
</feature>
<evidence type="ECO:0000256" key="1">
    <source>
        <dbReference type="ARBA" id="ARBA00022581"/>
    </source>
</evidence>
<feature type="region of interest" description="Disordered" evidence="2">
    <location>
        <begin position="1936"/>
        <end position="2056"/>
    </location>
</feature>
<dbReference type="Proteomes" id="UP000221165">
    <property type="component" value="Unassembled WGS sequence"/>
</dbReference>
<feature type="region of interest" description="Disordered" evidence="2">
    <location>
        <begin position="636"/>
        <end position="741"/>
    </location>
</feature>
<feature type="region of interest" description="Disordered" evidence="2">
    <location>
        <begin position="1689"/>
        <end position="1737"/>
    </location>
</feature>
<name>A0A2C6KW73_9APIC</name>
<feature type="region of interest" description="Disordered" evidence="2">
    <location>
        <begin position="1412"/>
        <end position="1436"/>
    </location>
</feature>
<sequence>MSLTTGQHALLAGQRSQGLFQSECYGDGGGNGRRHARDEGILLARQNRVSDKSSRGQGDLGRPPSPCTKAAKDMALLGGAVGFSPFSGGAPMDGHKEREALLELIEDQIGVDENFYVFGGGPLAGAANRLEQLAAESQVEVFWESKNLGPRKPKQASQGGPGAEERKKPTFSSFASRAVQLGVQLDRSFAWQADLPEGLRVRHLSCGSHHMALLSEQGEIYIYKIRHYPWQNAGFDTWRPLASLPNKAFVHVEIRSLDLGDAALDAFFDYAAFQSRTDAPDDIRPAHHRTCASAVGPLTGEKKTRATSGCAFAANSGSLSTHGNLPATPANRGCRNCCCVSRNEDPTSLFALAAIDDDGNLWLGSNAYCCCKGRLSTSASVGVLTTSPLPSSSPNPSSSCFSSSNTDPFSSSLTSCTGSPRESADPLLLAQGAVSQPVSADWAALLPPGQNLDRTTAVGSHLRGCGQIGHVPSSSETAAHRGGAVEDGCGDGPRGTSTNEDERGSEQVDVTTDGACVPLLVCRCSESWNEDRSSDTDNVRSQETRKRESGEDASRSSPPDGEEDGSNISGRVFSQDGLRYLQHCPMRPEALKIPVSQDSAGIEERGRCLFVSLAEIVPVFPSREYPFPACSLPLHPQARSPQPNDDTPALSACPPRRSASGEKLDTVSKQRRGSNQGCEVSSAERDSLESPSESCESVVSGVTEERGHTEKSREAEKREKTGPSNLVQPDTGGNLSSGLSPPSSSFSASSAWFPFFPPLRYAVIAQSRLYNKRHGLIIRGRNLNCRAAPLPHPPAKVRRMPRGYDTEADESREVGVVSLVCGTDGDCGVLLFQNGVAYQWRARALENGKVVPGLSRVEGSLKDKRVVDVFGGCNGTMVSEARGSGSGDFFFVDQHSVIHELNFALGVGSPAGGSGLSASSGVLLTSRRRPPIPEPIECTPFCFDLLYSHPSSDVRIPYRPENFLRLLSSLPRSHLLFLLSLPCVPQDVLTGEYLFLSPADRLCPSPNSFPSLRAARPRPYPPLQAHVSRASSGEKLTDGSKNQLTGTGCSAGGAGGANHVVPSSHSASSRGVAGVPQSPVVLCRSLSPSFAKSENRSPTNPPPSSCLSADSGVPSGDSPVPDNVPGPSPSPARPSTLSSSRSLQVAPPPSSTSPNAAFLARCLEHFQRLRQLEVHLLYRCVRRPYMKCLSAVSQRAEEETCCVQCSREGGIRVYSDATAQVGLNGSPAPAADSPAVSPPSAFTPPRVSPSPAETASSALSPSVPARPSSSGPSLPCTAQSYACVCSASTSKSPGPKGDREDSIVSLQAVGDFLLLIWKTGRIEGLRKCFVGLKSWKRGQHGGVCITGRTTESAAGVTRWHLQELLRVHCAMNLGTYRSTSLSALVVDRLPLSCSASRASGLPQAIPASSFNPGHLSVPSKPNQQGDSLGPSPLSADEEIVSRHPRISPLKTIVANSPLFRLFCSAGYVVLCHYQLSACGEVADSSFASAEPGALSKIVVVPPSSSKGKVLSVAEEGRRANECGASLPPSSPRGSSAELPANGAAAEDREEIERGTPSVRGCPRMTSGDSSSTSVPAEKDDPTGLVRTPHEGTRSPSQSPHHEDGFHLPLPLQLVSADLWRTVAAAASENSRLFLRLSELQRTLITYGEKKLKRYLIWLPPSGSSKRSFSDTRSRYFPFLPVARKVRKISGSEGESKTEKRASKEDTVETMLSRQLPSEHDSLEDRVATSTSLPVEGDPGHDSICLKKAISQFVEDIADRFALMYVQQVFPLEEVAEGEVVEQGRKRDRRGGCCIGRARTGDSAGSNTREFTGDHKKPRVFPVKSLGQHSSKKNSITDEEASATGRPAKIGGRAPHPCKTGVEPSGLVSPAPLLSVVRETKNHKLAYSRGRKGISAASTRLDSSAISLRCKQSSGALRTHTLNTRATAGFLRGVNQDRSRSALSRSLKGGGGAEREENSRKRATKKRRRLLRAKLERLRQRAVTVYEKPTNEAEKERSKSEKRAGVTPQEQEGADKAVVGAPDDEETHLEDRDEANGAGAEGTVPEKSEENVEAEKEKIEGALEVAAEGVGLSQPQVIEERERLFGLDQLAAAADCS</sequence>
<keyword evidence="1" id="KW-0945">Host-virus interaction</keyword>
<comment type="caution">
    <text evidence="3">The sequence shown here is derived from an EMBL/GenBank/DDBJ whole genome shotgun (WGS) entry which is preliminary data.</text>
</comment>
<evidence type="ECO:0000313" key="3">
    <source>
        <dbReference type="EMBL" id="PHJ21009.1"/>
    </source>
</evidence>
<feature type="compositionally biased region" description="Polar residues" evidence="2">
    <location>
        <begin position="1251"/>
        <end position="1260"/>
    </location>
</feature>
<dbReference type="GeneID" id="94428547"/>
<feature type="compositionally biased region" description="Basic and acidic residues" evidence="2">
    <location>
        <begin position="1693"/>
        <end position="1706"/>
    </location>
</feature>
<feature type="compositionally biased region" description="Basic and acidic residues" evidence="2">
    <location>
        <begin position="659"/>
        <end position="668"/>
    </location>
</feature>
<feature type="region of interest" description="Disordered" evidence="2">
    <location>
        <begin position="1224"/>
        <end position="1271"/>
    </location>
</feature>
<protein>
    <submittedName>
        <fullName evidence="3">Uncharacterized protein</fullName>
    </submittedName>
</protein>
<feature type="region of interest" description="Disordered" evidence="2">
    <location>
        <begin position="468"/>
        <end position="510"/>
    </location>
</feature>
<evidence type="ECO:0000256" key="2">
    <source>
        <dbReference type="SAM" id="MobiDB-lite"/>
    </source>
</evidence>
<feature type="region of interest" description="Disordered" evidence="2">
    <location>
        <begin position="1796"/>
        <end position="1855"/>
    </location>
</feature>
<dbReference type="EMBL" id="MIGC01002480">
    <property type="protein sequence ID" value="PHJ21009.1"/>
    <property type="molecule type" value="Genomic_DNA"/>
</dbReference>
<feature type="compositionally biased region" description="Polar residues" evidence="2">
    <location>
        <begin position="1133"/>
        <end position="1143"/>
    </location>
</feature>
<dbReference type="VEuPathDB" id="ToxoDB:CSUI_005157"/>
<feature type="compositionally biased region" description="Basic and acidic residues" evidence="2">
    <location>
        <begin position="703"/>
        <end position="721"/>
    </location>
</feature>
<feature type="compositionally biased region" description="Low complexity" evidence="2">
    <location>
        <begin position="1226"/>
        <end position="1240"/>
    </location>
</feature>
<feature type="compositionally biased region" description="Pro residues" evidence="2">
    <location>
        <begin position="1122"/>
        <end position="1132"/>
    </location>
</feature>
<feature type="region of interest" description="Disordered" evidence="2">
    <location>
        <begin position="145"/>
        <end position="169"/>
    </location>
</feature>
<keyword evidence="4" id="KW-1185">Reference proteome</keyword>
<dbReference type="OrthoDB" id="332359at2759"/>
<feature type="region of interest" description="Disordered" evidence="2">
    <location>
        <begin position="46"/>
        <end position="70"/>
    </location>
</feature>
<feature type="region of interest" description="Disordered" evidence="2">
    <location>
        <begin position="1518"/>
        <end position="1605"/>
    </location>
</feature>